<dbReference type="PANTHER" id="PTHR38600">
    <property type="entry name" value="TRANSCRIPTIONAL REGULATORY PROTEIN"/>
    <property type="match status" value="1"/>
</dbReference>
<protein>
    <submittedName>
        <fullName evidence="2">ArsR family transcriptional regulator</fullName>
    </submittedName>
</protein>
<evidence type="ECO:0000313" key="3">
    <source>
        <dbReference type="Proteomes" id="UP000279089"/>
    </source>
</evidence>
<dbReference type="InterPro" id="IPR011991">
    <property type="entry name" value="ArsR-like_HTH"/>
</dbReference>
<dbReference type="GO" id="GO:0003700">
    <property type="term" value="F:DNA-binding transcription factor activity"/>
    <property type="evidence" value="ECO:0007669"/>
    <property type="project" value="InterPro"/>
</dbReference>
<dbReference type="OrthoDB" id="9799175at2"/>
<dbReference type="PRINTS" id="PR00778">
    <property type="entry name" value="HTHARSR"/>
</dbReference>
<dbReference type="InterPro" id="IPR036388">
    <property type="entry name" value="WH-like_DNA-bd_sf"/>
</dbReference>
<dbReference type="RefSeq" id="WP_120514574.1">
    <property type="nucleotide sequence ID" value="NZ_QXZY01000001.1"/>
</dbReference>
<evidence type="ECO:0000313" key="2">
    <source>
        <dbReference type="EMBL" id="RPD43306.1"/>
    </source>
</evidence>
<dbReference type="PANTHER" id="PTHR38600:SF1">
    <property type="entry name" value="TRANSCRIPTIONAL REGULATORY PROTEIN"/>
    <property type="match status" value="1"/>
</dbReference>
<keyword evidence="3" id="KW-1185">Reference proteome</keyword>
<feature type="domain" description="HTH arsR-type" evidence="1">
    <location>
        <begin position="1"/>
        <end position="88"/>
    </location>
</feature>
<dbReference type="PROSITE" id="PS50987">
    <property type="entry name" value="HTH_ARSR_2"/>
    <property type="match status" value="1"/>
</dbReference>
<accession>A0A3N4MML9</accession>
<evidence type="ECO:0000259" key="1">
    <source>
        <dbReference type="PROSITE" id="PS50987"/>
    </source>
</evidence>
<dbReference type="InterPro" id="IPR001845">
    <property type="entry name" value="HTH_ArsR_DNA-bd_dom"/>
</dbReference>
<gene>
    <name evidence="2" type="ORF">EG028_03135</name>
</gene>
<dbReference type="Gene3D" id="1.10.10.10">
    <property type="entry name" value="Winged helix-like DNA-binding domain superfamily/Winged helix DNA-binding domain"/>
    <property type="match status" value="1"/>
</dbReference>
<dbReference type="InterPro" id="IPR036390">
    <property type="entry name" value="WH_DNA-bd_sf"/>
</dbReference>
<organism evidence="2 3">
    <name type="scientific">Chitinophaga barathri</name>
    <dbReference type="NCBI Taxonomy" id="1647451"/>
    <lineage>
        <taxon>Bacteria</taxon>
        <taxon>Pseudomonadati</taxon>
        <taxon>Bacteroidota</taxon>
        <taxon>Chitinophagia</taxon>
        <taxon>Chitinophagales</taxon>
        <taxon>Chitinophagaceae</taxon>
        <taxon>Chitinophaga</taxon>
    </lineage>
</organism>
<comment type="caution">
    <text evidence="2">The sequence shown here is derived from an EMBL/GenBank/DDBJ whole genome shotgun (WGS) entry which is preliminary data.</text>
</comment>
<proteinExistence type="predicted"/>
<reference evidence="3" key="1">
    <citation type="submission" date="2018-11" db="EMBL/GenBank/DDBJ databases">
        <title>Chitinophaga lutea sp.nov., isolate from arsenic contaminated soil.</title>
        <authorList>
            <person name="Zong Y."/>
        </authorList>
    </citation>
    <scope>NUCLEOTIDE SEQUENCE [LARGE SCALE GENOMIC DNA]</scope>
    <source>
        <strain evidence="3">YLT18</strain>
    </source>
</reference>
<dbReference type="AlphaFoldDB" id="A0A3N4MML9"/>
<dbReference type="SMART" id="SM00418">
    <property type="entry name" value="HTH_ARSR"/>
    <property type="match status" value="1"/>
</dbReference>
<name>A0A3N4MML9_9BACT</name>
<sequence>MRRDVFQAIADPTRREIINLIAQQSLTPNAVADSFDVSRQAISKHIKILTECGLIVINQQGRERYCYIQAEKLNEVSDWLENFRQLWQHRFEKLDKILIDMQKQNKK</sequence>
<dbReference type="Pfam" id="PF01022">
    <property type="entry name" value="HTH_5"/>
    <property type="match status" value="1"/>
</dbReference>
<dbReference type="EMBL" id="RMBX01000001">
    <property type="protein sequence ID" value="RPD43306.1"/>
    <property type="molecule type" value="Genomic_DNA"/>
</dbReference>
<dbReference type="SUPFAM" id="SSF46785">
    <property type="entry name" value="Winged helix' DNA-binding domain"/>
    <property type="match status" value="1"/>
</dbReference>
<dbReference type="Proteomes" id="UP000279089">
    <property type="component" value="Unassembled WGS sequence"/>
</dbReference>
<dbReference type="NCBIfam" id="NF033788">
    <property type="entry name" value="HTH_metalloreg"/>
    <property type="match status" value="1"/>
</dbReference>
<dbReference type="CDD" id="cd00090">
    <property type="entry name" value="HTH_ARSR"/>
    <property type="match status" value="1"/>
</dbReference>